<name>A0A0M3KIK1_ANISI</name>
<accession>A0A0M3KIK1</accession>
<dbReference type="WBParaSite" id="ASIM_0002082001-mRNA-1">
    <property type="protein sequence ID" value="ASIM_0002082001-mRNA-1"/>
    <property type="gene ID" value="ASIM_0002082001"/>
</dbReference>
<evidence type="ECO:0000256" key="1">
    <source>
        <dbReference type="SAM" id="MobiDB-lite"/>
    </source>
</evidence>
<dbReference type="OrthoDB" id="5968217at2759"/>
<keyword evidence="3" id="KW-1185">Reference proteome</keyword>
<organism evidence="4">
    <name type="scientific">Anisakis simplex</name>
    <name type="common">Herring worm</name>
    <dbReference type="NCBI Taxonomy" id="6269"/>
    <lineage>
        <taxon>Eukaryota</taxon>
        <taxon>Metazoa</taxon>
        <taxon>Ecdysozoa</taxon>
        <taxon>Nematoda</taxon>
        <taxon>Chromadorea</taxon>
        <taxon>Rhabditida</taxon>
        <taxon>Spirurina</taxon>
        <taxon>Ascaridomorpha</taxon>
        <taxon>Ascaridoidea</taxon>
        <taxon>Anisakidae</taxon>
        <taxon>Anisakis</taxon>
        <taxon>Anisakis simplex complex</taxon>
    </lineage>
</organism>
<feature type="compositionally biased region" description="Polar residues" evidence="1">
    <location>
        <begin position="47"/>
        <end position="56"/>
    </location>
</feature>
<evidence type="ECO:0000313" key="2">
    <source>
        <dbReference type="EMBL" id="VDK74989.1"/>
    </source>
</evidence>
<dbReference type="Proteomes" id="UP000267096">
    <property type="component" value="Unassembled WGS sequence"/>
</dbReference>
<dbReference type="EMBL" id="UYRR01038936">
    <property type="protein sequence ID" value="VDK74989.1"/>
    <property type="molecule type" value="Genomic_DNA"/>
</dbReference>
<evidence type="ECO:0000313" key="4">
    <source>
        <dbReference type="WBParaSite" id="ASIM_0002082001-mRNA-1"/>
    </source>
</evidence>
<dbReference type="AlphaFoldDB" id="A0A0M3KIK1"/>
<protein>
    <submittedName>
        <fullName evidence="4">Phospholipid scramblase 2-like</fullName>
    </submittedName>
</protein>
<proteinExistence type="predicted"/>
<evidence type="ECO:0000313" key="3">
    <source>
        <dbReference type="Proteomes" id="UP000267096"/>
    </source>
</evidence>
<reference evidence="4" key="1">
    <citation type="submission" date="2017-02" db="UniProtKB">
        <authorList>
            <consortium name="WormBaseParasite"/>
        </authorList>
    </citation>
    <scope>IDENTIFICATION</scope>
</reference>
<feature type="region of interest" description="Disordered" evidence="1">
    <location>
        <begin position="41"/>
        <end position="63"/>
    </location>
</feature>
<sequence>MLAPGYPNSGPGPPIAAQHIPGQIPIAECVGKDIENTSPASCYPQDSYYQPKNNYPNAPPRPPDVYFPQEPPFMQNTRLFGPIPQTTGEYQRNFFKPDPEAFFGHGCPPNPFVRPTYPHFPFTVQAMTSTAPRMQNPIQCEWVEVSVQMG</sequence>
<reference evidence="2 3" key="2">
    <citation type="submission" date="2018-11" db="EMBL/GenBank/DDBJ databases">
        <authorList>
            <consortium name="Pathogen Informatics"/>
        </authorList>
    </citation>
    <scope>NUCLEOTIDE SEQUENCE [LARGE SCALE GENOMIC DNA]</scope>
</reference>
<gene>
    <name evidence="2" type="ORF">ASIM_LOCUS20199</name>
</gene>